<reference evidence="2" key="1">
    <citation type="submission" date="2023-07" db="EMBL/GenBank/DDBJ databases">
        <authorList>
            <consortium name="AG Swart"/>
            <person name="Singh M."/>
            <person name="Singh A."/>
            <person name="Seah K."/>
            <person name="Emmerich C."/>
        </authorList>
    </citation>
    <scope>NUCLEOTIDE SEQUENCE</scope>
    <source>
        <strain evidence="2">DP1</strain>
    </source>
</reference>
<protein>
    <submittedName>
        <fullName evidence="2">Uncharacterized protein</fullName>
    </submittedName>
</protein>
<feature type="compositionally biased region" description="Polar residues" evidence="1">
    <location>
        <begin position="166"/>
        <end position="184"/>
    </location>
</feature>
<dbReference type="Proteomes" id="UP001295684">
    <property type="component" value="Unassembled WGS sequence"/>
</dbReference>
<name>A0AAD1ULA4_EUPCR</name>
<feature type="compositionally biased region" description="Polar residues" evidence="1">
    <location>
        <begin position="193"/>
        <end position="212"/>
    </location>
</feature>
<evidence type="ECO:0000313" key="3">
    <source>
        <dbReference type="Proteomes" id="UP001295684"/>
    </source>
</evidence>
<feature type="compositionally biased region" description="Basic residues" evidence="1">
    <location>
        <begin position="29"/>
        <end position="55"/>
    </location>
</feature>
<sequence>MSLSHDRALSNPEENLEPNQQRNVCSRASKPKPKGSQKSKTRSTKSSSRLKRSRNVNKLQKLSKGQIETVPAQEIEDLFTSSKSRGRKTEKNVLKHWKRFIFNNRLGKAEQQDPRKAPCPLRNSIHQQIKRSEFEDNYGSQSFSKRNEYIRGTQQLGSKCPANPNGGKTSRPSSSFRSFNTDLNLTGKRIGSPSGSKTVRNSKNVGNCNKPPQNGKEKCSRAIKRRPKSSRQFLVKNKTKSSTKYRSDYFPDYQARH</sequence>
<evidence type="ECO:0000313" key="2">
    <source>
        <dbReference type="EMBL" id="CAI2368887.1"/>
    </source>
</evidence>
<feature type="region of interest" description="Disordered" evidence="1">
    <location>
        <begin position="154"/>
        <end position="257"/>
    </location>
</feature>
<dbReference type="EMBL" id="CAMPGE010010031">
    <property type="protein sequence ID" value="CAI2368887.1"/>
    <property type="molecule type" value="Genomic_DNA"/>
</dbReference>
<accession>A0AAD1ULA4</accession>
<keyword evidence="3" id="KW-1185">Reference proteome</keyword>
<evidence type="ECO:0000256" key="1">
    <source>
        <dbReference type="SAM" id="MobiDB-lite"/>
    </source>
</evidence>
<comment type="caution">
    <text evidence="2">The sequence shown here is derived from an EMBL/GenBank/DDBJ whole genome shotgun (WGS) entry which is preliminary data.</text>
</comment>
<organism evidence="2 3">
    <name type="scientific">Euplotes crassus</name>
    <dbReference type="NCBI Taxonomy" id="5936"/>
    <lineage>
        <taxon>Eukaryota</taxon>
        <taxon>Sar</taxon>
        <taxon>Alveolata</taxon>
        <taxon>Ciliophora</taxon>
        <taxon>Intramacronucleata</taxon>
        <taxon>Spirotrichea</taxon>
        <taxon>Hypotrichia</taxon>
        <taxon>Euplotida</taxon>
        <taxon>Euplotidae</taxon>
        <taxon>Moneuplotes</taxon>
    </lineage>
</organism>
<feature type="region of interest" description="Disordered" evidence="1">
    <location>
        <begin position="1"/>
        <end position="90"/>
    </location>
</feature>
<feature type="compositionally biased region" description="Polar residues" evidence="1">
    <location>
        <begin position="17"/>
        <end position="26"/>
    </location>
</feature>
<dbReference type="AlphaFoldDB" id="A0AAD1ULA4"/>
<proteinExistence type="predicted"/>
<gene>
    <name evidence="2" type="ORF">ECRASSUSDP1_LOCUS10183</name>
</gene>
<feature type="compositionally biased region" description="Basic and acidic residues" evidence="1">
    <location>
        <begin position="245"/>
        <end position="257"/>
    </location>
</feature>